<dbReference type="GO" id="GO:0006508">
    <property type="term" value="P:proteolysis"/>
    <property type="evidence" value="ECO:0007669"/>
    <property type="project" value="InterPro"/>
</dbReference>
<dbReference type="EMBL" id="BMUB01000004">
    <property type="protein sequence ID" value="GGU68703.1"/>
    <property type="molecule type" value="Genomic_DNA"/>
</dbReference>
<dbReference type="SUPFAM" id="SSF53187">
    <property type="entry name" value="Zn-dependent exopeptidases"/>
    <property type="match status" value="1"/>
</dbReference>
<name>A0A8H9LKY5_KITAU</name>
<accession>A0A8H9LKY5</accession>
<dbReference type="Gene3D" id="3.40.630.10">
    <property type="entry name" value="Zn peptidases"/>
    <property type="match status" value="1"/>
</dbReference>
<proteinExistence type="predicted"/>
<dbReference type="AlphaFoldDB" id="A0A8H9LKY5"/>
<reference evidence="2" key="2">
    <citation type="submission" date="2020-09" db="EMBL/GenBank/DDBJ databases">
        <authorList>
            <person name="Sun Q."/>
            <person name="Ohkuma M."/>
        </authorList>
    </citation>
    <scope>NUCLEOTIDE SEQUENCE</scope>
    <source>
        <strain evidence="2">JCM 4434</strain>
    </source>
</reference>
<evidence type="ECO:0000313" key="3">
    <source>
        <dbReference type="Proteomes" id="UP000610124"/>
    </source>
</evidence>
<organism evidence="2 3">
    <name type="scientific">Kitasatospora aureofaciens</name>
    <name type="common">Streptomyces aureofaciens</name>
    <dbReference type="NCBI Taxonomy" id="1894"/>
    <lineage>
        <taxon>Bacteria</taxon>
        <taxon>Bacillati</taxon>
        <taxon>Actinomycetota</taxon>
        <taxon>Actinomycetes</taxon>
        <taxon>Kitasatosporales</taxon>
        <taxon>Streptomycetaceae</taxon>
        <taxon>Kitasatospora</taxon>
    </lineage>
</organism>
<sequence>MLTDTSTGAGRAMLLHDRYPTLDELADAAHRLAARHPRRCRVRTLGTSRAGRPLHLLSIGPGADADTRRAPDNVLVVSGAHADEFSGRAGIVELAHRVLARPTPAAATAWHFLLCLDPDGAHLAQGGLLARTLPAYFAGYYRPAADEQPEWAPAVGGRLPESRILLDLIDELRPRLQLTLHTADVGGTFLQATADPSARTDPSALAEPFARSAAALGIPVETGSFDTYRLPVAGPGVFLMEPHHIDSQENTTGMLAPDETPPGARAATWFAPRRHGGRTVVVEVPAWTTDRLGDTRPADDADPRLRAAADQLRERGRQLTDLAPALPPHDTPLLRAVRTQLTALRQLADAWDPRTAQAPLLPPPLLTRAHLAGIDLWAHRIPVRAAALLRRATPEPDPRLDELLHTWCAHYRRRFRPTWLPVHRQAAHHANTAEAAARLP</sequence>
<dbReference type="OrthoDB" id="4499135at2"/>
<dbReference type="GO" id="GO:0008270">
    <property type="term" value="F:zinc ion binding"/>
    <property type="evidence" value="ECO:0007669"/>
    <property type="project" value="InterPro"/>
</dbReference>
<dbReference type="Pfam" id="PF00246">
    <property type="entry name" value="Peptidase_M14"/>
    <property type="match status" value="1"/>
</dbReference>
<gene>
    <name evidence="2" type="ORF">GCM10010502_19650</name>
</gene>
<dbReference type="Proteomes" id="UP000610124">
    <property type="component" value="Unassembled WGS sequence"/>
</dbReference>
<dbReference type="GeneID" id="97485116"/>
<evidence type="ECO:0000313" key="2">
    <source>
        <dbReference type="EMBL" id="GGU68703.1"/>
    </source>
</evidence>
<dbReference type="RefSeq" id="WP_050366288.1">
    <property type="nucleotide sequence ID" value="NZ_BMUB01000004.1"/>
</dbReference>
<protein>
    <submittedName>
        <fullName evidence="2">Hydroxylacyl-CoA dehydrogenase</fullName>
    </submittedName>
</protein>
<reference evidence="2" key="1">
    <citation type="journal article" date="2014" name="Int. J. Syst. Evol. Microbiol.">
        <title>Complete genome sequence of Corynebacterium casei LMG S-19264T (=DSM 44701T), isolated from a smear-ripened cheese.</title>
        <authorList>
            <consortium name="US DOE Joint Genome Institute (JGI-PGF)"/>
            <person name="Walter F."/>
            <person name="Albersmeier A."/>
            <person name="Kalinowski J."/>
            <person name="Ruckert C."/>
        </authorList>
    </citation>
    <scope>NUCLEOTIDE SEQUENCE</scope>
    <source>
        <strain evidence="2">JCM 4434</strain>
    </source>
</reference>
<dbReference type="InterPro" id="IPR000834">
    <property type="entry name" value="Peptidase_M14"/>
</dbReference>
<comment type="caution">
    <text evidence="2">The sequence shown here is derived from an EMBL/GenBank/DDBJ whole genome shotgun (WGS) entry which is preliminary data.</text>
</comment>
<evidence type="ECO:0000259" key="1">
    <source>
        <dbReference type="Pfam" id="PF00246"/>
    </source>
</evidence>
<dbReference type="GO" id="GO:0004181">
    <property type="term" value="F:metallocarboxypeptidase activity"/>
    <property type="evidence" value="ECO:0007669"/>
    <property type="project" value="InterPro"/>
</dbReference>
<feature type="domain" description="Peptidase M14" evidence="1">
    <location>
        <begin position="29"/>
        <end position="125"/>
    </location>
</feature>